<keyword evidence="1" id="KW-0808">Transferase</keyword>
<evidence type="ECO:0000313" key="1">
    <source>
        <dbReference type="EMBL" id="RJF99459.1"/>
    </source>
</evidence>
<dbReference type="AlphaFoldDB" id="A0A3A3GEX3"/>
<reference evidence="2" key="1">
    <citation type="submission" date="2018-09" db="EMBL/GenBank/DDBJ databases">
        <authorList>
            <person name="Zhu H."/>
        </authorList>
    </citation>
    <scope>NUCLEOTIDE SEQUENCE [LARGE SCALE GENOMIC DNA]</scope>
    <source>
        <strain evidence="2">K1R23-30</strain>
    </source>
</reference>
<dbReference type="Proteomes" id="UP000265955">
    <property type="component" value="Unassembled WGS sequence"/>
</dbReference>
<accession>A0A3A3GEX3</accession>
<dbReference type="SUPFAM" id="SSF53756">
    <property type="entry name" value="UDP-Glycosyltransferase/glycogen phosphorylase"/>
    <property type="match status" value="1"/>
</dbReference>
<dbReference type="PANTHER" id="PTHR45947">
    <property type="entry name" value="SULFOQUINOVOSYL TRANSFERASE SQD2"/>
    <property type="match status" value="1"/>
</dbReference>
<proteinExistence type="predicted"/>
<dbReference type="InterPro" id="IPR050194">
    <property type="entry name" value="Glycosyltransferase_grp1"/>
</dbReference>
<comment type="caution">
    <text evidence="1">The sequence shown here is derived from an EMBL/GenBank/DDBJ whole genome shotgun (WGS) entry which is preliminary data.</text>
</comment>
<dbReference type="Pfam" id="PF13692">
    <property type="entry name" value="Glyco_trans_1_4"/>
    <property type="match status" value="1"/>
</dbReference>
<protein>
    <submittedName>
        <fullName evidence="1">Glycosyltransferase family 1 protein</fullName>
    </submittedName>
</protein>
<dbReference type="PANTHER" id="PTHR45947:SF3">
    <property type="entry name" value="SULFOQUINOVOSYL TRANSFERASE SQD2"/>
    <property type="match status" value="1"/>
</dbReference>
<dbReference type="CDD" id="cd03801">
    <property type="entry name" value="GT4_PimA-like"/>
    <property type="match status" value="1"/>
</dbReference>
<sequence>MHAAAGSDRMKSGMKVLFICPTVAGYIGGTETVVGQLARRVKDKVELTVLSATPSGKPLIDSTGFELLTLPFLGRDSRYNRLLSKLLMTSRFKIESYSFFRSLAKSDIDLTRYDAIVSFYEADAYLLERQYPALRARCHHLLPGVSMRGFFRRVPAQRVRFFGYRAAPRAKRKWHVDVQSLPLGVDEVFFPPELPAYPHDRRLVFVGRLDKSKHIDWLADFFVRSGLAARGYRLDIIGDGPLQASMQANYGPASGIHLHGRQRAEDVARMLRQAFLLLHPTDLESFGLTILEGMAAGVPVITHALDSVKVWAGDHPCYAAHLDHASWLNEIESFEQRTRWEQTSSRNLAFAQEFTWDRIADQVLAIVQCRPE</sequence>
<evidence type="ECO:0000313" key="2">
    <source>
        <dbReference type="Proteomes" id="UP000265955"/>
    </source>
</evidence>
<keyword evidence="2" id="KW-1185">Reference proteome</keyword>
<dbReference type="EMBL" id="QYUO01000001">
    <property type="protein sequence ID" value="RJF99459.1"/>
    <property type="molecule type" value="Genomic_DNA"/>
</dbReference>
<dbReference type="Gene3D" id="3.40.50.2000">
    <property type="entry name" value="Glycogen Phosphorylase B"/>
    <property type="match status" value="2"/>
</dbReference>
<name>A0A3A3GEX3_9BURK</name>
<gene>
    <name evidence="1" type="ORF">D3871_13690</name>
</gene>
<organism evidence="1 2">
    <name type="scientific">Noviherbaspirillum saxi</name>
    <dbReference type="NCBI Taxonomy" id="2320863"/>
    <lineage>
        <taxon>Bacteria</taxon>
        <taxon>Pseudomonadati</taxon>
        <taxon>Pseudomonadota</taxon>
        <taxon>Betaproteobacteria</taxon>
        <taxon>Burkholderiales</taxon>
        <taxon>Oxalobacteraceae</taxon>
        <taxon>Noviherbaspirillum</taxon>
    </lineage>
</organism>
<dbReference type="GO" id="GO:0016757">
    <property type="term" value="F:glycosyltransferase activity"/>
    <property type="evidence" value="ECO:0007669"/>
    <property type="project" value="TreeGrafter"/>
</dbReference>